<name>A0ABS0NMN7_9ACTN</name>
<accession>A0ABS0NMN7</accession>
<proteinExistence type="predicted"/>
<sequence length="93" mass="10421">MAFALISRDMTEIHTGMPANELELLKAKVTPAERFAWVSCTLNHRELHAVYASLNNAVVGFPTEEAFHTWTGFYRDDAVGLGRSMTRPVHDSD</sequence>
<dbReference type="EMBL" id="JACYXC010000001">
    <property type="protein sequence ID" value="MBH5336475.1"/>
    <property type="molecule type" value="Genomic_DNA"/>
</dbReference>
<organism evidence="1 2">
    <name type="scientific">Streptomyces pactum</name>
    <dbReference type="NCBI Taxonomy" id="68249"/>
    <lineage>
        <taxon>Bacteria</taxon>
        <taxon>Bacillati</taxon>
        <taxon>Actinomycetota</taxon>
        <taxon>Actinomycetes</taxon>
        <taxon>Kitasatosporales</taxon>
        <taxon>Streptomycetaceae</taxon>
        <taxon>Streptomyces</taxon>
    </lineage>
</organism>
<dbReference type="Proteomes" id="UP000807371">
    <property type="component" value="Unassembled WGS sequence"/>
</dbReference>
<dbReference type="RefSeq" id="WP_197989881.1">
    <property type="nucleotide sequence ID" value="NZ_JACYXC010000001.1"/>
</dbReference>
<protein>
    <submittedName>
        <fullName evidence="1">Uncharacterized protein</fullName>
    </submittedName>
</protein>
<keyword evidence="2" id="KW-1185">Reference proteome</keyword>
<comment type="caution">
    <text evidence="1">The sequence shown here is derived from an EMBL/GenBank/DDBJ whole genome shotgun (WGS) entry which is preliminary data.</text>
</comment>
<evidence type="ECO:0000313" key="1">
    <source>
        <dbReference type="EMBL" id="MBH5336475.1"/>
    </source>
</evidence>
<reference evidence="1 2" key="1">
    <citation type="submission" date="2020-09" db="EMBL/GenBank/DDBJ databases">
        <title>Biosynthesis of the nuclear factor of activated T cells inhibitor NFAT-133 and its congeners in Streptomyces pactum.</title>
        <authorList>
            <person name="Zhou W."/>
            <person name="Posri P."/>
            <person name="Abugrain M.E."/>
            <person name="Weisberg A.J."/>
            <person name="Chang J.H."/>
            <person name="Mahmud T."/>
        </authorList>
    </citation>
    <scope>NUCLEOTIDE SEQUENCE [LARGE SCALE GENOMIC DNA]</scope>
    <source>
        <strain evidence="1 2">ATCC 27456</strain>
    </source>
</reference>
<evidence type="ECO:0000313" key="2">
    <source>
        <dbReference type="Proteomes" id="UP000807371"/>
    </source>
</evidence>
<gene>
    <name evidence="1" type="ORF">IHE55_17510</name>
</gene>